<dbReference type="InterPro" id="IPR057006">
    <property type="entry name" value="Phage_TAC_19"/>
</dbReference>
<proteinExistence type="predicted"/>
<name>A0A1W1XSI4_9CLOT</name>
<dbReference type="EMBL" id="FWXH01000014">
    <property type="protein sequence ID" value="SMC26815.1"/>
    <property type="molecule type" value="Genomic_DNA"/>
</dbReference>
<organism evidence="1 2">
    <name type="scientific">Clostridium acidisoli DSM 12555</name>
    <dbReference type="NCBI Taxonomy" id="1121291"/>
    <lineage>
        <taxon>Bacteria</taxon>
        <taxon>Bacillati</taxon>
        <taxon>Bacillota</taxon>
        <taxon>Clostridia</taxon>
        <taxon>Eubacteriales</taxon>
        <taxon>Clostridiaceae</taxon>
        <taxon>Clostridium</taxon>
    </lineage>
</organism>
<sequence length="104" mass="11611">MTMLKIDLAINNENRTFIAPFINARMLKNTIKKFGSSTVNTDEGTIDDMANYIVDIFGKQFTYDELLDGISGDQLVPKFTECIQAVTGNLNDKMNEISAENPNV</sequence>
<reference evidence="1 2" key="1">
    <citation type="submission" date="2017-04" db="EMBL/GenBank/DDBJ databases">
        <authorList>
            <person name="Afonso C.L."/>
            <person name="Miller P.J."/>
            <person name="Scott M.A."/>
            <person name="Spackman E."/>
            <person name="Goraichik I."/>
            <person name="Dimitrov K.M."/>
            <person name="Suarez D.L."/>
            <person name="Swayne D.E."/>
        </authorList>
    </citation>
    <scope>NUCLEOTIDE SEQUENCE [LARGE SCALE GENOMIC DNA]</scope>
    <source>
        <strain evidence="1 2">DSM 12555</strain>
    </source>
</reference>
<accession>A0A1W1XSI4</accession>
<keyword evidence="2" id="KW-1185">Reference proteome</keyword>
<dbReference type="AlphaFoldDB" id="A0A1W1XSI4"/>
<dbReference type="NCBIfam" id="NF047360">
    <property type="entry name" value="tail_chap_PVL"/>
    <property type="match status" value="1"/>
</dbReference>
<protein>
    <submittedName>
        <fullName evidence="1">Uncharacterized protein</fullName>
    </submittedName>
</protein>
<dbReference type="Proteomes" id="UP000192468">
    <property type="component" value="Unassembled WGS sequence"/>
</dbReference>
<dbReference type="STRING" id="1121291.SAMN02745134_02956"/>
<evidence type="ECO:0000313" key="1">
    <source>
        <dbReference type="EMBL" id="SMC26815.1"/>
    </source>
</evidence>
<gene>
    <name evidence="1" type="ORF">SAMN02745134_02956</name>
</gene>
<evidence type="ECO:0000313" key="2">
    <source>
        <dbReference type="Proteomes" id="UP000192468"/>
    </source>
</evidence>
<dbReference type="Pfam" id="PF23857">
    <property type="entry name" value="Phage_TAC_19"/>
    <property type="match status" value="1"/>
</dbReference>